<dbReference type="RefSeq" id="WP_100369721.1">
    <property type="nucleotide sequence ID" value="NZ_PGTY01000005.1"/>
</dbReference>
<accession>A0A2M8VZY9</accession>
<evidence type="ECO:0000313" key="3">
    <source>
        <dbReference type="Proteomes" id="UP000228531"/>
    </source>
</evidence>
<dbReference type="EMBL" id="PGTY01000005">
    <property type="protein sequence ID" value="PJI84240.1"/>
    <property type="molecule type" value="Genomic_DNA"/>
</dbReference>
<dbReference type="AlphaFoldDB" id="A0A2M8VZY9"/>
<feature type="transmembrane region" description="Helical" evidence="1">
    <location>
        <begin position="238"/>
        <end position="264"/>
    </location>
</feature>
<dbReference type="InterPro" id="IPR036779">
    <property type="entry name" value="LysM_dom_sf"/>
</dbReference>
<dbReference type="Proteomes" id="UP000228531">
    <property type="component" value="Unassembled WGS sequence"/>
</dbReference>
<organism evidence="2 3">
    <name type="scientific">Yoonia maricola</name>
    <dbReference type="NCBI Taxonomy" id="420999"/>
    <lineage>
        <taxon>Bacteria</taxon>
        <taxon>Pseudomonadati</taxon>
        <taxon>Pseudomonadota</taxon>
        <taxon>Alphaproteobacteria</taxon>
        <taxon>Rhodobacterales</taxon>
        <taxon>Paracoccaceae</taxon>
        <taxon>Yoonia</taxon>
    </lineage>
</organism>
<evidence type="ECO:0000256" key="1">
    <source>
        <dbReference type="SAM" id="Phobius"/>
    </source>
</evidence>
<sequence length="323" mass="34043">MSVSFYKVRPSDQVYRILQAHYGHAAFMQRRDEIIAVFGQQNPHIKDINIIRPGQVLALPGAPDGKGAFTVNPVIRSQVPLVAQNLSMAADPVTDALADITAGKLAKGAGGSFVKYVSTQSEIASKSFAQVARNHQAKSLLQISKGQYDGRRIKYMGKYDRDLGALKALHRPAQSSRAVLHVKPGASVPAAALIKEANTMGRIVKTASRGVVILRVASIADTSMQVVSQTSGSGQAKVLAGAAGGFAGGLIGGVAGTMIFGAMIASPVGWVMIGGIMLAGSTSVGLSVFGEELATRMSHGLLYDQHGRAIKKEKLFDPHFKLP</sequence>
<evidence type="ECO:0008006" key="4">
    <source>
        <dbReference type="Google" id="ProtNLM"/>
    </source>
</evidence>
<keyword evidence="1" id="KW-0812">Transmembrane</keyword>
<gene>
    <name evidence="2" type="ORF">BC777_3780</name>
</gene>
<keyword evidence="1" id="KW-1133">Transmembrane helix</keyword>
<name>A0A2M8VZY9_9RHOB</name>
<keyword evidence="1" id="KW-0472">Membrane</keyword>
<proteinExistence type="predicted"/>
<protein>
    <recommendedName>
        <fullName evidence="4">LysM domain-containing protein</fullName>
    </recommendedName>
</protein>
<feature type="transmembrane region" description="Helical" evidence="1">
    <location>
        <begin position="270"/>
        <end position="289"/>
    </location>
</feature>
<comment type="caution">
    <text evidence="2">The sequence shown here is derived from an EMBL/GenBank/DDBJ whole genome shotgun (WGS) entry which is preliminary data.</text>
</comment>
<evidence type="ECO:0000313" key="2">
    <source>
        <dbReference type="EMBL" id="PJI84240.1"/>
    </source>
</evidence>
<reference evidence="2 3" key="1">
    <citation type="submission" date="2017-11" db="EMBL/GenBank/DDBJ databases">
        <title>Genomic Encyclopedia of Archaeal and Bacterial Type Strains, Phase II (KMG-II): From Individual Species to Whole Genera.</title>
        <authorList>
            <person name="Goeker M."/>
        </authorList>
    </citation>
    <scope>NUCLEOTIDE SEQUENCE [LARGE SCALE GENOMIC DNA]</scope>
    <source>
        <strain evidence="2 3">DSM 29128</strain>
    </source>
</reference>
<dbReference type="OrthoDB" id="370541at2"/>
<dbReference type="Gene3D" id="3.10.350.10">
    <property type="entry name" value="LysM domain"/>
    <property type="match status" value="1"/>
</dbReference>
<keyword evidence="3" id="KW-1185">Reference proteome</keyword>